<gene>
    <name evidence="8" type="ORF">Fcan01_07703</name>
</gene>
<feature type="region of interest" description="Disordered" evidence="7">
    <location>
        <begin position="249"/>
        <end position="405"/>
    </location>
</feature>
<dbReference type="GO" id="GO:0030692">
    <property type="term" value="C:Noc4p-Nop14p complex"/>
    <property type="evidence" value="ECO:0007669"/>
    <property type="project" value="TreeGrafter"/>
</dbReference>
<dbReference type="GO" id="GO:0032040">
    <property type="term" value="C:small-subunit processome"/>
    <property type="evidence" value="ECO:0007669"/>
    <property type="project" value="InterPro"/>
</dbReference>
<feature type="compositionally biased region" description="Polar residues" evidence="7">
    <location>
        <begin position="26"/>
        <end position="36"/>
    </location>
</feature>
<dbReference type="OrthoDB" id="441771at2759"/>
<feature type="compositionally biased region" description="Acidic residues" evidence="7">
    <location>
        <begin position="354"/>
        <end position="379"/>
    </location>
</feature>
<accession>A0A226EME4</accession>
<comment type="subcellular location">
    <subcellularLocation>
        <location evidence="1">Nucleus</location>
        <location evidence="1">Nucleolus</location>
    </subcellularLocation>
</comment>
<evidence type="ECO:0000256" key="6">
    <source>
        <dbReference type="ARBA" id="ARBA00024695"/>
    </source>
</evidence>
<reference evidence="8 9" key="1">
    <citation type="submission" date="2015-12" db="EMBL/GenBank/DDBJ databases">
        <title>The genome of Folsomia candida.</title>
        <authorList>
            <person name="Faddeeva A."/>
            <person name="Derks M.F."/>
            <person name="Anvar Y."/>
            <person name="Smit S."/>
            <person name="Van Straalen N."/>
            <person name="Roelofs D."/>
        </authorList>
    </citation>
    <scope>NUCLEOTIDE SEQUENCE [LARGE SCALE GENOMIC DNA]</scope>
    <source>
        <strain evidence="8 9">VU population</strain>
        <tissue evidence="8">Whole body</tissue>
    </source>
</reference>
<evidence type="ECO:0000256" key="2">
    <source>
        <dbReference type="ARBA" id="ARBA00007466"/>
    </source>
</evidence>
<dbReference type="Proteomes" id="UP000198287">
    <property type="component" value="Unassembled WGS sequence"/>
</dbReference>
<feature type="compositionally biased region" description="Basic residues" evidence="7">
    <location>
        <begin position="1"/>
        <end position="22"/>
    </location>
</feature>
<feature type="compositionally biased region" description="Basic and acidic residues" evidence="7">
    <location>
        <begin position="269"/>
        <end position="335"/>
    </location>
</feature>
<evidence type="ECO:0000256" key="7">
    <source>
        <dbReference type="SAM" id="MobiDB-lite"/>
    </source>
</evidence>
<evidence type="ECO:0000256" key="4">
    <source>
        <dbReference type="ARBA" id="ARBA00022552"/>
    </source>
</evidence>
<sequence length="867" mass="99812">MAKNKNSKRGNLKKKQKSKGKSTKSAFQSKVVTTTPAPLDNPFELRVNKRKHDNLGRRGRNEQGVPGVSRGRAVEKRKSTLLQEYKVRNKTNVLLDNRIGERRKGMPEEEKINRRSAAEKARQFKKKSIFNLQETDDFFTHRGQPLLEIDRYEDPRDGSDSEEERLDADFVSDANFGGFMKVKKQANQEPDDFELDDEGKPKTHKQIIQELIIESKKKRFEKAKEADASYELVCKLDDEFKNPDIRNLLLMGGGKKDNKQPAEGNSGTTEKEEYDKLVKELQFETKTGKATDRLKTENELEQEEKEKLEQLERDRLKRMEMSDTTDGSRPHRSADDLDDGYFIEPTRKISQSGDAEENEDSDNDENSDNEDDEDEDNSDTSDGYSDIGSDVEEDDDSCEKKTKGCSKLNEDFPLEELEETTNVKSPEEKFQDIPFVIGIPVKYKEFEAILKKHRAHFKFHTSSSSEAFNLILTRMVKYNKAGDKSRLPKLFNFIMRYVLDMAERTKKLSMPLLRVLNIALPHLHSLIVLCPNECINAVEDGEIFDDFYPLIGLPVHKILYYSICSQIFSVTDFHHKVLSSMKARLLEILSQTKASNIKILAKLLFVINIVYKLGEEAKRYTPEVVVLLNSILQCFSGNETRWAGFAIPTIRHAKSYLYILPEQCSKNSLVNEEIWKLVSDNEDGETPDLPDKLGVLYVTLMYIKKFVGVYERLPSAIEIFHHTKKALVDLQLKMSCHYPQIIVDKLSETVDVISCMKLKKEILTVQVSNRPKPLKLYEPLIEEDFDGIRKKKAPKGKQETARLSHKVKQEMKNAVREIRKDTAFLATQQLREQLEKDADRKRKVKEILGSLANQEGEYQKSKRLKKT</sequence>
<keyword evidence="4" id="KW-0698">rRNA processing</keyword>
<keyword evidence="9" id="KW-1185">Reference proteome</keyword>
<protein>
    <submittedName>
        <fullName evidence="8">Nucleolar protein 14</fullName>
    </submittedName>
</protein>
<evidence type="ECO:0000256" key="1">
    <source>
        <dbReference type="ARBA" id="ARBA00004604"/>
    </source>
</evidence>
<evidence type="ECO:0000313" key="8">
    <source>
        <dbReference type="EMBL" id="OXA58629.1"/>
    </source>
</evidence>
<dbReference type="AlphaFoldDB" id="A0A226EME4"/>
<dbReference type="PANTHER" id="PTHR23183:SF0">
    <property type="entry name" value="NUCLEOLAR PROTEIN 14"/>
    <property type="match status" value="1"/>
</dbReference>
<feature type="region of interest" description="Disordered" evidence="7">
    <location>
        <begin position="1"/>
        <end position="77"/>
    </location>
</feature>
<dbReference type="GO" id="GO:0030490">
    <property type="term" value="P:maturation of SSU-rRNA"/>
    <property type="evidence" value="ECO:0007669"/>
    <property type="project" value="TreeGrafter"/>
</dbReference>
<dbReference type="InterPro" id="IPR007276">
    <property type="entry name" value="Nop14"/>
</dbReference>
<dbReference type="Pfam" id="PF04147">
    <property type="entry name" value="Nop14"/>
    <property type="match status" value="1"/>
</dbReference>
<evidence type="ECO:0000256" key="3">
    <source>
        <dbReference type="ARBA" id="ARBA00022517"/>
    </source>
</evidence>
<comment type="similarity">
    <text evidence="2">Belongs to the NOP14 family.</text>
</comment>
<keyword evidence="3" id="KW-0690">Ribosome biogenesis</keyword>
<name>A0A226EME4_FOLCA</name>
<proteinExistence type="inferred from homology"/>
<dbReference type="STRING" id="158441.A0A226EME4"/>
<evidence type="ECO:0000256" key="5">
    <source>
        <dbReference type="ARBA" id="ARBA00023242"/>
    </source>
</evidence>
<comment type="caution">
    <text evidence="8">The sequence shown here is derived from an EMBL/GenBank/DDBJ whole genome shotgun (WGS) entry which is preliminary data.</text>
</comment>
<dbReference type="PANTHER" id="PTHR23183">
    <property type="entry name" value="NOP14"/>
    <property type="match status" value="1"/>
</dbReference>
<keyword evidence="5" id="KW-0539">Nucleus</keyword>
<evidence type="ECO:0000313" key="9">
    <source>
        <dbReference type="Proteomes" id="UP000198287"/>
    </source>
</evidence>
<comment type="function">
    <text evidence="6">Involved in nucleolar processing of pre-18S ribosomal RNA. Has a role in the nuclear export of 40S pre-ribosomal subunit to the cytoplasm.</text>
</comment>
<dbReference type="OMA" id="KSCWPSL"/>
<organism evidence="8 9">
    <name type="scientific">Folsomia candida</name>
    <name type="common">Springtail</name>
    <dbReference type="NCBI Taxonomy" id="158441"/>
    <lineage>
        <taxon>Eukaryota</taxon>
        <taxon>Metazoa</taxon>
        <taxon>Ecdysozoa</taxon>
        <taxon>Arthropoda</taxon>
        <taxon>Hexapoda</taxon>
        <taxon>Collembola</taxon>
        <taxon>Entomobryomorpha</taxon>
        <taxon>Isotomoidea</taxon>
        <taxon>Isotomidae</taxon>
        <taxon>Proisotominae</taxon>
        <taxon>Folsomia</taxon>
    </lineage>
</organism>
<dbReference type="EMBL" id="LNIX01000003">
    <property type="protein sequence ID" value="OXA58629.1"/>
    <property type="molecule type" value="Genomic_DNA"/>
</dbReference>